<dbReference type="PANTHER" id="PTHR11195">
    <property type="entry name" value="DESTABILASE-RELATED"/>
    <property type="match status" value="1"/>
</dbReference>
<name>A0A2J7PIA6_9NEOP</name>
<dbReference type="EMBL" id="NEVH01025128">
    <property type="protein sequence ID" value="PNF16053.1"/>
    <property type="molecule type" value="Genomic_DNA"/>
</dbReference>
<keyword evidence="9" id="KW-1185">Reference proteome</keyword>
<dbReference type="PANTHER" id="PTHR11195:SF22">
    <property type="entry name" value="LYSOZYME"/>
    <property type="match status" value="1"/>
</dbReference>
<keyword evidence="7" id="KW-1015">Disulfide bond</keyword>
<proteinExistence type="predicted"/>
<keyword evidence="4" id="KW-0081">Bacteriolytic enzyme</keyword>
<comment type="catalytic activity">
    <reaction evidence="1">
        <text>Hydrolysis of (1-&gt;4)-beta-linkages between N-acetylmuramic acid and N-acetyl-D-glucosamine residues in a peptidoglycan and between N-acetyl-D-glucosamine residues in chitodextrins.</text>
        <dbReference type="EC" id="3.2.1.17"/>
    </reaction>
</comment>
<evidence type="ECO:0000313" key="9">
    <source>
        <dbReference type="Proteomes" id="UP000235965"/>
    </source>
</evidence>
<dbReference type="GO" id="GO:0003796">
    <property type="term" value="F:lysozyme activity"/>
    <property type="evidence" value="ECO:0007669"/>
    <property type="project" value="UniProtKB-EC"/>
</dbReference>
<evidence type="ECO:0000256" key="4">
    <source>
        <dbReference type="ARBA" id="ARBA00022638"/>
    </source>
</evidence>
<feature type="disulfide bond" evidence="7">
    <location>
        <begin position="267"/>
        <end position="273"/>
    </location>
</feature>
<evidence type="ECO:0000256" key="7">
    <source>
        <dbReference type="PIRSR" id="PIRSR608597-3"/>
    </source>
</evidence>
<dbReference type="Proteomes" id="UP000235965">
    <property type="component" value="Unassembled WGS sequence"/>
</dbReference>
<gene>
    <name evidence="8" type="primary">LYS</name>
    <name evidence="8" type="ORF">B7P43_G04576</name>
</gene>
<keyword evidence="3" id="KW-0929">Antimicrobial</keyword>
<dbReference type="FunFam" id="1.10.530.10:FF:000019">
    <property type="entry name" value="lysozyme"/>
    <property type="match status" value="1"/>
</dbReference>
<dbReference type="GO" id="GO:0042742">
    <property type="term" value="P:defense response to bacterium"/>
    <property type="evidence" value="ECO:0007669"/>
    <property type="project" value="UniProtKB-KW"/>
</dbReference>
<evidence type="ECO:0000256" key="6">
    <source>
        <dbReference type="ARBA" id="ARBA00023295"/>
    </source>
</evidence>
<dbReference type="GO" id="GO:0031640">
    <property type="term" value="P:killing of cells of another organism"/>
    <property type="evidence" value="ECO:0007669"/>
    <property type="project" value="UniProtKB-KW"/>
</dbReference>
<sequence length="384" mass="41305">MVQLLQTPVTKRVKQEGCWEGSVDIVTGLLPERLSNRLPAGATDFLFFTASRMSRGSSVGVATGYELEDWGSNPTRGKISLLHNIQAGPGPHPASYPMGSGGSFRGGKVADHSPPSGVEVKNGGAIRPLTHMSSWHSAEDSADNIATGYWLDVRSQDSADNIATGYWLDVKSQDSAVTIATGYWLDVRSQDSADNIATGYWLDVRSQDSADNIATGYWLDAEGSRIFTSSCRPDRLCGPPNLLSNGYQGFFPGGQQPVSELCLGCICEAISNCNRSLGCNGDVCGLFRITWAYWADAGKPVIAQDNADNEGAYVRCVTEPFCAATTVQGYMAKFGKDCNGDGIVNCFDYAAIHRLGGYGCSGALDYNYQNKFMNCQRQVQQLAG</sequence>
<organism evidence="8 9">
    <name type="scientific">Cryptotermes secundus</name>
    <dbReference type="NCBI Taxonomy" id="105785"/>
    <lineage>
        <taxon>Eukaryota</taxon>
        <taxon>Metazoa</taxon>
        <taxon>Ecdysozoa</taxon>
        <taxon>Arthropoda</taxon>
        <taxon>Hexapoda</taxon>
        <taxon>Insecta</taxon>
        <taxon>Pterygota</taxon>
        <taxon>Neoptera</taxon>
        <taxon>Polyneoptera</taxon>
        <taxon>Dictyoptera</taxon>
        <taxon>Blattodea</taxon>
        <taxon>Blattoidea</taxon>
        <taxon>Termitoidae</taxon>
        <taxon>Kalotermitidae</taxon>
        <taxon>Cryptotermitinae</taxon>
        <taxon>Cryptotermes</taxon>
    </lineage>
</organism>
<dbReference type="STRING" id="105785.A0A2J7PIA6"/>
<dbReference type="OrthoDB" id="6337871at2759"/>
<dbReference type="Gene3D" id="1.10.530.10">
    <property type="match status" value="1"/>
</dbReference>
<keyword evidence="6" id="KW-0326">Glycosidase</keyword>
<dbReference type="AlphaFoldDB" id="A0A2J7PIA6"/>
<evidence type="ECO:0000256" key="2">
    <source>
        <dbReference type="ARBA" id="ARBA00012732"/>
    </source>
</evidence>
<evidence type="ECO:0000256" key="3">
    <source>
        <dbReference type="ARBA" id="ARBA00022529"/>
    </source>
</evidence>
<reference evidence="8 9" key="1">
    <citation type="submission" date="2017-12" db="EMBL/GenBank/DDBJ databases">
        <title>Hemimetabolous genomes reveal molecular basis of termite eusociality.</title>
        <authorList>
            <person name="Harrison M.C."/>
            <person name="Jongepier E."/>
            <person name="Robertson H.M."/>
            <person name="Arning N."/>
            <person name="Bitard-Feildel T."/>
            <person name="Chao H."/>
            <person name="Childers C.P."/>
            <person name="Dinh H."/>
            <person name="Doddapaneni H."/>
            <person name="Dugan S."/>
            <person name="Gowin J."/>
            <person name="Greiner C."/>
            <person name="Han Y."/>
            <person name="Hu H."/>
            <person name="Hughes D.S.T."/>
            <person name="Huylmans A.-K."/>
            <person name="Kemena C."/>
            <person name="Kremer L.P.M."/>
            <person name="Lee S.L."/>
            <person name="Lopez-Ezquerra A."/>
            <person name="Mallet L."/>
            <person name="Monroy-Kuhn J.M."/>
            <person name="Moser A."/>
            <person name="Murali S.C."/>
            <person name="Muzny D.M."/>
            <person name="Otani S."/>
            <person name="Piulachs M.-D."/>
            <person name="Poelchau M."/>
            <person name="Qu J."/>
            <person name="Schaub F."/>
            <person name="Wada-Katsumata A."/>
            <person name="Worley K.C."/>
            <person name="Xie Q."/>
            <person name="Ylla G."/>
            <person name="Poulsen M."/>
            <person name="Gibbs R.A."/>
            <person name="Schal C."/>
            <person name="Richards S."/>
            <person name="Belles X."/>
            <person name="Korb J."/>
            <person name="Bornberg-Bauer E."/>
        </authorList>
    </citation>
    <scope>NUCLEOTIDE SEQUENCE [LARGE SCALE GENOMIC DNA]</scope>
    <source>
        <tissue evidence="8">Whole body</tissue>
    </source>
</reference>
<accession>A0A2J7PIA6</accession>
<dbReference type="PROSITE" id="PS51909">
    <property type="entry name" value="LYSOZYME_I"/>
    <property type="match status" value="1"/>
</dbReference>
<dbReference type="InParanoid" id="A0A2J7PIA6"/>
<keyword evidence="5" id="KW-0378">Hydrolase</keyword>
<evidence type="ECO:0000256" key="1">
    <source>
        <dbReference type="ARBA" id="ARBA00000632"/>
    </source>
</evidence>
<protein>
    <recommendedName>
        <fullName evidence="2">lysozyme</fullName>
        <ecNumber evidence="2">3.2.1.17</ecNumber>
    </recommendedName>
</protein>
<feature type="disulfide bond" evidence="7">
    <location>
        <begin position="262"/>
        <end position="346"/>
    </location>
</feature>
<comment type="caution">
    <text evidence="8">The sequence shown here is derived from an EMBL/GenBank/DDBJ whole genome shotgun (WGS) entry which is preliminary data.</text>
</comment>
<evidence type="ECO:0000313" key="8">
    <source>
        <dbReference type="EMBL" id="PNF16053.1"/>
    </source>
</evidence>
<dbReference type="EC" id="3.2.1.17" evidence="2"/>
<feature type="disulfide bond" evidence="7">
    <location>
        <begin position="316"/>
        <end position="322"/>
    </location>
</feature>
<dbReference type="Pfam" id="PF05497">
    <property type="entry name" value="Destabilase"/>
    <property type="match status" value="1"/>
</dbReference>
<dbReference type="InterPro" id="IPR008597">
    <property type="entry name" value="Invert_lysozyme"/>
</dbReference>
<feature type="disulfide bond" evidence="7">
    <location>
        <begin position="279"/>
        <end position="284"/>
    </location>
</feature>
<evidence type="ECO:0000256" key="5">
    <source>
        <dbReference type="ARBA" id="ARBA00022801"/>
    </source>
</evidence>
<dbReference type="CDD" id="cd16890">
    <property type="entry name" value="lyz_i"/>
    <property type="match status" value="1"/>
</dbReference>